<feature type="region of interest" description="Disordered" evidence="1">
    <location>
        <begin position="1"/>
        <end position="85"/>
    </location>
</feature>
<keyword evidence="4" id="KW-1185">Reference proteome</keyword>
<dbReference type="Gene3D" id="3.10.129.10">
    <property type="entry name" value="Hotdog Thioesterase"/>
    <property type="match status" value="1"/>
</dbReference>
<comment type="caution">
    <text evidence="3">The sequence shown here is derived from an EMBL/GenBank/DDBJ whole genome shotgun (WGS) entry which is preliminary data.</text>
</comment>
<dbReference type="AlphaFoldDB" id="A0AAJ0BIQ3"/>
<dbReference type="CDD" id="cd03443">
    <property type="entry name" value="PaaI_thioesterase"/>
    <property type="match status" value="1"/>
</dbReference>
<dbReference type="EMBL" id="MU839829">
    <property type="protein sequence ID" value="KAK1758702.1"/>
    <property type="molecule type" value="Genomic_DNA"/>
</dbReference>
<organism evidence="3 4">
    <name type="scientific">Echria macrotheca</name>
    <dbReference type="NCBI Taxonomy" id="438768"/>
    <lineage>
        <taxon>Eukaryota</taxon>
        <taxon>Fungi</taxon>
        <taxon>Dikarya</taxon>
        <taxon>Ascomycota</taxon>
        <taxon>Pezizomycotina</taxon>
        <taxon>Sordariomycetes</taxon>
        <taxon>Sordariomycetidae</taxon>
        <taxon>Sordariales</taxon>
        <taxon>Schizotheciaceae</taxon>
        <taxon>Echria</taxon>
    </lineage>
</organism>
<dbReference type="InterPro" id="IPR006683">
    <property type="entry name" value="Thioestr_dom"/>
</dbReference>
<name>A0AAJ0BIQ3_9PEZI</name>
<accession>A0AAJ0BIQ3</accession>
<feature type="compositionally biased region" description="Basic and acidic residues" evidence="1">
    <location>
        <begin position="330"/>
        <end position="340"/>
    </location>
</feature>
<dbReference type="Pfam" id="PF03061">
    <property type="entry name" value="4HBT"/>
    <property type="match status" value="1"/>
</dbReference>
<protein>
    <submittedName>
        <fullName evidence="3">Mitochondrial membrane protein FMP10</fullName>
    </submittedName>
</protein>
<dbReference type="InterPro" id="IPR029069">
    <property type="entry name" value="HotDog_dom_sf"/>
</dbReference>
<evidence type="ECO:0000259" key="2">
    <source>
        <dbReference type="Pfam" id="PF03061"/>
    </source>
</evidence>
<evidence type="ECO:0000256" key="1">
    <source>
        <dbReference type="SAM" id="MobiDB-lite"/>
    </source>
</evidence>
<feature type="region of interest" description="Disordered" evidence="1">
    <location>
        <begin position="313"/>
        <end position="340"/>
    </location>
</feature>
<dbReference type="Proteomes" id="UP001239445">
    <property type="component" value="Unassembled WGS sequence"/>
</dbReference>
<reference evidence="3" key="1">
    <citation type="submission" date="2023-06" db="EMBL/GenBank/DDBJ databases">
        <title>Genome-scale phylogeny and comparative genomics of the fungal order Sordariales.</title>
        <authorList>
            <consortium name="Lawrence Berkeley National Laboratory"/>
            <person name="Hensen N."/>
            <person name="Bonometti L."/>
            <person name="Westerberg I."/>
            <person name="Brannstrom I.O."/>
            <person name="Guillou S."/>
            <person name="Cros-Aarteil S."/>
            <person name="Calhoun S."/>
            <person name="Haridas S."/>
            <person name="Kuo A."/>
            <person name="Mondo S."/>
            <person name="Pangilinan J."/>
            <person name="Riley R."/>
            <person name="Labutti K."/>
            <person name="Andreopoulos B."/>
            <person name="Lipzen A."/>
            <person name="Chen C."/>
            <person name="Yanf M."/>
            <person name="Daum C."/>
            <person name="Ng V."/>
            <person name="Clum A."/>
            <person name="Steindorff A."/>
            <person name="Ohm R."/>
            <person name="Martin F."/>
            <person name="Silar P."/>
            <person name="Natvig D."/>
            <person name="Lalanne C."/>
            <person name="Gautier V."/>
            <person name="Ament-Velasquez S.L."/>
            <person name="Kruys A."/>
            <person name="Hutchinson M.I."/>
            <person name="Powell A.J."/>
            <person name="Barry K."/>
            <person name="Miller A.N."/>
            <person name="Grigoriev I.V."/>
            <person name="Debuchy R."/>
            <person name="Gladieux P."/>
            <person name="Thoren M.H."/>
            <person name="Johannesson H."/>
        </authorList>
    </citation>
    <scope>NUCLEOTIDE SEQUENCE</scope>
    <source>
        <strain evidence="3">PSN4</strain>
    </source>
</reference>
<gene>
    <name evidence="3" type="ORF">QBC47DRAFT_149512</name>
</gene>
<feature type="compositionally biased region" description="Pro residues" evidence="1">
    <location>
        <begin position="62"/>
        <end position="81"/>
    </location>
</feature>
<sequence>MMAPRIPRPLLARLSQSQSLSPGISRVALRHHPKLQPPCSSRAISTSSPRWQDLPTQQQPQQQPPLPPTEQTSPPPPPPPKPPRRSKVLIIVSLGIGLLAGRALTIFINPPTPPEPGTEADANTIAVIHSQAASLPIVQQLESLVASGEWQSWDAYNTLSPSHKAQHIAAGALRGSRGVGGYQRIFYHPSTGEFVSVVFFGPATAGWPGVVHGGALATLLDESCGRAAFKKWGGRSGVTAYLKVEYKKVSLANGFYVLRVKPRDDSELPEAERGKGHYKCFVDGTVEDAMSGQVTVKAEALFVSAKDGGKKKGWGIGGKQQAGGIWSRWGGKEQEENQQF</sequence>
<dbReference type="SUPFAM" id="SSF54637">
    <property type="entry name" value="Thioesterase/thiol ester dehydrase-isomerase"/>
    <property type="match status" value="1"/>
</dbReference>
<feature type="compositionally biased region" description="Polar residues" evidence="1">
    <location>
        <begin position="38"/>
        <end position="50"/>
    </location>
</feature>
<dbReference type="PANTHER" id="PTHR47260:SF1">
    <property type="entry name" value="UPF0644 PROTEIN PB2B4.06"/>
    <property type="match status" value="1"/>
</dbReference>
<evidence type="ECO:0000313" key="4">
    <source>
        <dbReference type="Proteomes" id="UP001239445"/>
    </source>
</evidence>
<proteinExistence type="predicted"/>
<evidence type="ECO:0000313" key="3">
    <source>
        <dbReference type="EMBL" id="KAK1758702.1"/>
    </source>
</evidence>
<dbReference type="PANTHER" id="PTHR47260">
    <property type="entry name" value="UPF0644 PROTEIN PB2B4.06"/>
    <property type="match status" value="1"/>
</dbReference>
<feature type="compositionally biased region" description="Low complexity" evidence="1">
    <location>
        <begin position="8"/>
        <end position="22"/>
    </location>
</feature>
<feature type="domain" description="Thioesterase" evidence="2">
    <location>
        <begin position="209"/>
        <end position="248"/>
    </location>
</feature>
<dbReference type="InterPro" id="IPR052061">
    <property type="entry name" value="PTE-AB_protein"/>
</dbReference>